<proteinExistence type="predicted"/>
<accession>A0A0B6RS89</accession>
<evidence type="ECO:0000313" key="1">
    <source>
        <dbReference type="EMBL" id="AJK46253.1"/>
    </source>
</evidence>
<dbReference type="KEGG" id="bgp:BGL_1c17440"/>
<reference evidence="2" key="1">
    <citation type="submission" date="2011-03" db="EMBL/GenBank/DDBJ databases">
        <authorList>
            <person name="Voget S."/>
            <person name="Streit W.R."/>
            <person name="Jaeger K.E."/>
            <person name="Daniel R."/>
        </authorList>
    </citation>
    <scope>NUCLEOTIDE SEQUENCE [LARGE SCALE GENOMIC DNA]</scope>
    <source>
        <strain evidence="2">PG1</strain>
    </source>
</reference>
<organism evidence="1 2">
    <name type="scientific">Burkholderia plantarii</name>
    <dbReference type="NCBI Taxonomy" id="41899"/>
    <lineage>
        <taxon>Bacteria</taxon>
        <taxon>Pseudomonadati</taxon>
        <taxon>Pseudomonadota</taxon>
        <taxon>Betaproteobacteria</taxon>
        <taxon>Burkholderiales</taxon>
        <taxon>Burkholderiaceae</taxon>
        <taxon>Burkholderia</taxon>
    </lineage>
</organism>
<dbReference type="Proteomes" id="UP000031838">
    <property type="component" value="Chromosome 1"/>
</dbReference>
<evidence type="ECO:0000313" key="2">
    <source>
        <dbReference type="Proteomes" id="UP000031838"/>
    </source>
</evidence>
<gene>
    <name evidence="1" type="ORF">BGL_1c17440</name>
</gene>
<name>A0A0B6RS89_BURPL</name>
<sequence length="110" mass="11918">MPRFPSCPNLYRWGMATITGNDIQDMVRHWLDTPVSGYLGSDYGQDAKSLLQLPQADGAPEAFLQKLRADVPVLQSLPAGALNLYGVPSLPDRLELIVEVGGRAIQVPGT</sequence>
<dbReference type="AlphaFoldDB" id="A0A0B6RS89"/>
<dbReference type="EMBL" id="CP002580">
    <property type="protein sequence ID" value="AJK46253.1"/>
    <property type="molecule type" value="Genomic_DNA"/>
</dbReference>
<keyword evidence="2" id="KW-1185">Reference proteome</keyword>
<reference evidence="1 2" key="2">
    <citation type="journal article" date="2016" name="Appl. Microbiol. Biotechnol.">
        <title>Mutations improving production and secretion of extracellular lipase by Burkholderia glumae PG1.</title>
        <authorList>
            <person name="Knapp A."/>
            <person name="Voget S."/>
            <person name="Gao R."/>
            <person name="Zaburannyi N."/>
            <person name="Krysciak D."/>
            <person name="Breuer M."/>
            <person name="Hauer B."/>
            <person name="Streit W.R."/>
            <person name="Muller R."/>
            <person name="Daniel R."/>
            <person name="Jaeger K.E."/>
        </authorList>
    </citation>
    <scope>NUCLEOTIDE SEQUENCE [LARGE SCALE GENOMIC DNA]</scope>
    <source>
        <strain evidence="1 2">PG1</strain>
    </source>
</reference>
<protein>
    <submittedName>
        <fullName evidence="1">Uncharacterized protein</fullName>
    </submittedName>
</protein>
<dbReference type="HOGENOM" id="CLU_172311_0_0_4"/>